<proteinExistence type="predicted"/>
<organism evidence="1 2">
    <name type="scientific">Vibrio ishigakensis</name>
    <dbReference type="NCBI Taxonomy" id="1481914"/>
    <lineage>
        <taxon>Bacteria</taxon>
        <taxon>Pseudomonadati</taxon>
        <taxon>Pseudomonadota</taxon>
        <taxon>Gammaproteobacteria</taxon>
        <taxon>Vibrionales</taxon>
        <taxon>Vibrionaceae</taxon>
        <taxon>Vibrio</taxon>
    </lineage>
</organism>
<reference evidence="1 2" key="2">
    <citation type="submission" date="2015-01" db="EMBL/GenBank/DDBJ databases">
        <authorList>
            <consortium name="NBRP consortium"/>
            <person name="Sawabe T."/>
            <person name="Meirelles P."/>
            <person name="Feng G."/>
            <person name="Sayaka M."/>
            <person name="Hattori M."/>
            <person name="Ohkuma M."/>
        </authorList>
    </citation>
    <scope>NUCLEOTIDE SEQUENCE [LARGE SCALE GENOMIC DNA]</scope>
    <source>
        <strain evidence="1 2">JCM19232</strain>
    </source>
</reference>
<evidence type="ECO:0000313" key="1">
    <source>
        <dbReference type="EMBL" id="GAM64012.1"/>
    </source>
</evidence>
<protein>
    <submittedName>
        <fullName evidence="1">Outer membrane protein OprN</fullName>
    </submittedName>
</protein>
<dbReference type="Gene3D" id="1.20.1600.10">
    <property type="entry name" value="Outer membrane efflux proteins (OEP)"/>
    <property type="match status" value="1"/>
</dbReference>
<accession>A0A0B8PHA3</accession>
<reference evidence="1 2" key="1">
    <citation type="submission" date="2015-01" db="EMBL/GenBank/DDBJ databases">
        <title>Vibrio sp. C5 JCM 19232 whole genome shotgun sequence.</title>
        <authorList>
            <person name="Sawabe T."/>
            <person name="Meirelles P."/>
            <person name="Feng G."/>
            <person name="Sayaka M."/>
            <person name="Hattori M."/>
            <person name="Ohkuma M."/>
        </authorList>
    </citation>
    <scope>NUCLEOTIDE SEQUENCE [LARGE SCALE GENOMIC DNA]</scope>
    <source>
        <strain evidence="1 2">JCM19232</strain>
    </source>
</reference>
<dbReference type="EMBL" id="BBSA01000011">
    <property type="protein sequence ID" value="GAM64012.1"/>
    <property type="molecule type" value="Genomic_DNA"/>
</dbReference>
<gene>
    <name evidence="1" type="ORF">JCM19232_3288</name>
</gene>
<dbReference type="AlphaFoldDB" id="A0A0B8PHA3"/>
<sequence length="50" mass="5602">MYKAGLIDYLSVLDAQRQKRMLLDQEVAAKLQTSQVTVGLYKSLGGDWKA</sequence>
<evidence type="ECO:0000313" key="2">
    <source>
        <dbReference type="Proteomes" id="UP000031670"/>
    </source>
</evidence>
<comment type="caution">
    <text evidence="1">The sequence shown here is derived from an EMBL/GenBank/DDBJ whole genome shotgun (WGS) entry which is preliminary data.</text>
</comment>
<dbReference type="Proteomes" id="UP000031670">
    <property type="component" value="Unassembled WGS sequence"/>
</dbReference>
<name>A0A0B8PHA3_9VIBR</name>
<dbReference type="SUPFAM" id="SSF56954">
    <property type="entry name" value="Outer membrane efflux proteins (OEP)"/>
    <property type="match status" value="1"/>
</dbReference>